<comment type="caution">
    <text evidence="2">The sequence shown here is derived from an EMBL/GenBank/DDBJ whole genome shotgun (WGS) entry which is preliminary data.</text>
</comment>
<evidence type="ECO:0000313" key="2">
    <source>
        <dbReference type="EMBL" id="KAH9307578.1"/>
    </source>
</evidence>
<evidence type="ECO:0000256" key="1">
    <source>
        <dbReference type="SAM" id="MobiDB-lite"/>
    </source>
</evidence>
<reference evidence="2 3" key="1">
    <citation type="journal article" date="2021" name="Nat. Plants">
        <title>The Taxus genome provides insights into paclitaxel biosynthesis.</title>
        <authorList>
            <person name="Xiong X."/>
            <person name="Gou J."/>
            <person name="Liao Q."/>
            <person name="Li Y."/>
            <person name="Zhou Q."/>
            <person name="Bi G."/>
            <person name="Li C."/>
            <person name="Du R."/>
            <person name="Wang X."/>
            <person name="Sun T."/>
            <person name="Guo L."/>
            <person name="Liang H."/>
            <person name="Lu P."/>
            <person name="Wu Y."/>
            <person name="Zhang Z."/>
            <person name="Ro D.K."/>
            <person name="Shang Y."/>
            <person name="Huang S."/>
            <person name="Yan J."/>
        </authorList>
    </citation>
    <scope>NUCLEOTIDE SEQUENCE [LARGE SCALE GENOMIC DNA]</scope>
    <source>
        <strain evidence="2">Ta-2019</strain>
    </source>
</reference>
<organism evidence="2 3">
    <name type="scientific">Taxus chinensis</name>
    <name type="common">Chinese yew</name>
    <name type="synonym">Taxus wallichiana var. chinensis</name>
    <dbReference type="NCBI Taxonomy" id="29808"/>
    <lineage>
        <taxon>Eukaryota</taxon>
        <taxon>Viridiplantae</taxon>
        <taxon>Streptophyta</taxon>
        <taxon>Embryophyta</taxon>
        <taxon>Tracheophyta</taxon>
        <taxon>Spermatophyta</taxon>
        <taxon>Pinopsida</taxon>
        <taxon>Pinidae</taxon>
        <taxon>Conifers II</taxon>
        <taxon>Cupressales</taxon>
        <taxon>Taxaceae</taxon>
        <taxon>Taxus</taxon>
    </lineage>
</organism>
<sequence length="156" mass="17527">MADNEESKKTPTYTFFKKPSRNKNIRKREGEADDEGNDEASSVVPKPKQFKKTDSKLHFSSANLSKKSSQQEDTEFEIPSTFFYESSKEIQGKASGDEKLYKGIHGYTDFKAGFRREQTIAGEKAGGAHGPLRASANIRTSVRLKENGMRLKRSGR</sequence>
<protein>
    <submittedName>
        <fullName evidence="2">Uncharacterized protein</fullName>
    </submittedName>
</protein>
<feature type="compositionally biased region" description="Polar residues" evidence="1">
    <location>
        <begin position="58"/>
        <end position="68"/>
    </location>
</feature>
<dbReference type="PANTHER" id="PTHR12930:SF0">
    <property type="entry name" value="RING FINGER PROTEIN 113B"/>
    <property type="match status" value="1"/>
</dbReference>
<dbReference type="PANTHER" id="PTHR12930">
    <property type="entry name" value="ZINC FINGER PROTEIN 183"/>
    <property type="match status" value="1"/>
</dbReference>
<keyword evidence="3" id="KW-1185">Reference proteome</keyword>
<gene>
    <name evidence="2" type="ORF">KI387_035489</name>
</gene>
<dbReference type="GO" id="GO:0005684">
    <property type="term" value="C:U2-type spliceosomal complex"/>
    <property type="evidence" value="ECO:0007669"/>
    <property type="project" value="TreeGrafter"/>
</dbReference>
<name>A0AA38KJC4_TAXCH</name>
<dbReference type="InterPro" id="IPR039971">
    <property type="entry name" value="CWC24-like"/>
</dbReference>
<feature type="region of interest" description="Disordered" evidence="1">
    <location>
        <begin position="1"/>
        <end position="73"/>
    </location>
</feature>
<dbReference type="AlphaFoldDB" id="A0AA38KJC4"/>
<evidence type="ECO:0000313" key="3">
    <source>
        <dbReference type="Proteomes" id="UP000824469"/>
    </source>
</evidence>
<dbReference type="EMBL" id="JAHRHJ020000007">
    <property type="protein sequence ID" value="KAH9307578.1"/>
    <property type="molecule type" value="Genomic_DNA"/>
</dbReference>
<dbReference type="Proteomes" id="UP000824469">
    <property type="component" value="Unassembled WGS sequence"/>
</dbReference>
<proteinExistence type="predicted"/>
<dbReference type="GO" id="GO:0034247">
    <property type="term" value="P:snoRNA splicing"/>
    <property type="evidence" value="ECO:0007669"/>
    <property type="project" value="TreeGrafter"/>
</dbReference>
<accession>A0AA38KJC4</accession>